<sequence>MIKNDTSPSDIVSEEHDWSFDMKTLYLAVLAGIVASPALAHHDKTPLREAVVDGHSHAVGGATLWLLGAVIAMIIALIAVQKSVFRK</sequence>
<feature type="transmembrane region" description="Helical" evidence="1">
    <location>
        <begin position="24"/>
        <end position="42"/>
    </location>
</feature>
<feature type="transmembrane region" description="Helical" evidence="1">
    <location>
        <begin position="62"/>
        <end position="80"/>
    </location>
</feature>
<comment type="caution">
    <text evidence="2">The sequence shown here is derived from an EMBL/GenBank/DDBJ whole genome shotgun (WGS) entry which is preliminary data.</text>
</comment>
<dbReference type="Proteomes" id="UP000609802">
    <property type="component" value="Unassembled WGS sequence"/>
</dbReference>
<keyword evidence="1" id="KW-0812">Transmembrane</keyword>
<protein>
    <submittedName>
        <fullName evidence="2">Uncharacterized protein</fullName>
    </submittedName>
</protein>
<keyword evidence="3" id="KW-1185">Reference proteome</keyword>
<evidence type="ECO:0000313" key="3">
    <source>
        <dbReference type="Proteomes" id="UP000609802"/>
    </source>
</evidence>
<evidence type="ECO:0000313" key="2">
    <source>
        <dbReference type="EMBL" id="GHF06286.1"/>
    </source>
</evidence>
<gene>
    <name evidence="2" type="ORF">GCM10016455_29320</name>
</gene>
<reference evidence="3" key="1">
    <citation type="journal article" date="2019" name="Int. J. Syst. Evol. Microbiol.">
        <title>The Global Catalogue of Microorganisms (GCM) 10K type strain sequencing project: providing services to taxonomists for standard genome sequencing and annotation.</title>
        <authorList>
            <consortium name="The Broad Institute Genomics Platform"/>
            <consortium name="The Broad Institute Genome Sequencing Center for Infectious Disease"/>
            <person name="Wu L."/>
            <person name="Ma J."/>
        </authorList>
    </citation>
    <scope>NUCLEOTIDE SEQUENCE [LARGE SCALE GENOMIC DNA]</scope>
    <source>
        <strain evidence="3">KCTC 42443</strain>
    </source>
</reference>
<name>A0ABQ3J5T9_9RHOB</name>
<organism evidence="2 3">
    <name type="scientific">Aliiroseovarius zhejiangensis</name>
    <dbReference type="NCBI Taxonomy" id="1632025"/>
    <lineage>
        <taxon>Bacteria</taxon>
        <taxon>Pseudomonadati</taxon>
        <taxon>Pseudomonadota</taxon>
        <taxon>Alphaproteobacteria</taxon>
        <taxon>Rhodobacterales</taxon>
        <taxon>Paracoccaceae</taxon>
        <taxon>Aliiroseovarius</taxon>
    </lineage>
</organism>
<dbReference type="EMBL" id="BNCH01000008">
    <property type="protein sequence ID" value="GHF06286.1"/>
    <property type="molecule type" value="Genomic_DNA"/>
</dbReference>
<dbReference type="RefSeq" id="WP_191287294.1">
    <property type="nucleotide sequence ID" value="NZ_BNCH01000008.1"/>
</dbReference>
<keyword evidence="1" id="KW-1133">Transmembrane helix</keyword>
<proteinExistence type="predicted"/>
<accession>A0ABQ3J5T9</accession>
<evidence type="ECO:0000256" key="1">
    <source>
        <dbReference type="SAM" id="Phobius"/>
    </source>
</evidence>
<keyword evidence="1" id="KW-0472">Membrane</keyword>